<dbReference type="CDD" id="cd00006">
    <property type="entry name" value="PTS_IIA_man"/>
    <property type="match status" value="1"/>
</dbReference>
<evidence type="ECO:0000256" key="2">
    <source>
        <dbReference type="ARBA" id="ARBA00022448"/>
    </source>
</evidence>
<keyword evidence="2" id="KW-0813">Transport</keyword>
<name>A0A847S3X1_9NEIS</name>
<dbReference type="AlphaFoldDB" id="A0A847S3X1"/>
<dbReference type="RefSeq" id="WP_168878130.1">
    <property type="nucleotide sequence ID" value="NZ_JABAIM010000004.1"/>
</dbReference>
<evidence type="ECO:0000313" key="9">
    <source>
        <dbReference type="EMBL" id="NLR76451.1"/>
    </source>
</evidence>
<accession>A0A847S3X1</accession>
<evidence type="ECO:0000313" key="10">
    <source>
        <dbReference type="Proteomes" id="UP000587991"/>
    </source>
</evidence>
<keyword evidence="6" id="KW-0598">Phosphotransferase system</keyword>
<evidence type="ECO:0000256" key="4">
    <source>
        <dbReference type="ARBA" id="ARBA00022597"/>
    </source>
</evidence>
<dbReference type="PANTHER" id="PTHR33799:SF1">
    <property type="entry name" value="PTS SYSTEM MANNOSE-SPECIFIC EIIAB COMPONENT-RELATED"/>
    <property type="match status" value="1"/>
</dbReference>
<reference evidence="9 10" key="1">
    <citation type="submission" date="2020-04" db="EMBL/GenBank/DDBJ databases">
        <title>Draft genome of Leeia sp. IMCC25680.</title>
        <authorList>
            <person name="Song J."/>
            <person name="Cho J.-C."/>
        </authorList>
    </citation>
    <scope>NUCLEOTIDE SEQUENCE [LARGE SCALE GENOMIC DNA]</scope>
    <source>
        <strain evidence="9 10">IMCC25680</strain>
    </source>
</reference>
<evidence type="ECO:0000256" key="1">
    <source>
        <dbReference type="ARBA" id="ARBA00004496"/>
    </source>
</evidence>
<dbReference type="PROSITE" id="PS51096">
    <property type="entry name" value="PTS_EIIA_TYPE_4"/>
    <property type="match status" value="1"/>
</dbReference>
<dbReference type="InterPro" id="IPR004701">
    <property type="entry name" value="PTS_EIIA_man-typ"/>
</dbReference>
<protein>
    <submittedName>
        <fullName evidence="9">PTS fructose transporter subunit IIA</fullName>
    </submittedName>
</protein>
<sequence length="141" mass="14727">MVAFLLITHGSLGKSLQECAEHVMGGPLERFSVLSVDRSADPEIMREQAAQQIAALASEDGVLVLSDIYGATPCNIATRLPGARVALVSGVSLPMLIRALTYRKLSLTEVVAKAVSGGRDGIVVVEAAPETADCKDEAAHA</sequence>
<dbReference type="SUPFAM" id="SSF53062">
    <property type="entry name" value="PTS system fructose IIA component-like"/>
    <property type="match status" value="1"/>
</dbReference>
<dbReference type="Proteomes" id="UP000587991">
    <property type="component" value="Unassembled WGS sequence"/>
</dbReference>
<dbReference type="PANTHER" id="PTHR33799">
    <property type="entry name" value="PTS PERMEASE-RELATED-RELATED"/>
    <property type="match status" value="1"/>
</dbReference>
<keyword evidence="5" id="KW-0808">Transferase</keyword>
<keyword evidence="3" id="KW-0963">Cytoplasm</keyword>
<evidence type="ECO:0000259" key="8">
    <source>
        <dbReference type="PROSITE" id="PS51096"/>
    </source>
</evidence>
<dbReference type="InterPro" id="IPR036662">
    <property type="entry name" value="PTS_EIIA_man-typ_sf"/>
</dbReference>
<evidence type="ECO:0000256" key="5">
    <source>
        <dbReference type="ARBA" id="ARBA00022679"/>
    </source>
</evidence>
<keyword evidence="4" id="KW-0762">Sugar transport</keyword>
<feature type="domain" description="PTS EIIA type-4" evidence="8">
    <location>
        <begin position="1"/>
        <end position="122"/>
    </location>
</feature>
<keyword evidence="7" id="KW-0418">Kinase</keyword>
<dbReference type="GO" id="GO:0016020">
    <property type="term" value="C:membrane"/>
    <property type="evidence" value="ECO:0007669"/>
    <property type="project" value="InterPro"/>
</dbReference>
<gene>
    <name evidence="9" type="ORF">HF682_14890</name>
</gene>
<dbReference type="GO" id="GO:0005737">
    <property type="term" value="C:cytoplasm"/>
    <property type="evidence" value="ECO:0007669"/>
    <property type="project" value="UniProtKB-SubCell"/>
</dbReference>
<dbReference type="GO" id="GO:0009401">
    <property type="term" value="P:phosphoenolpyruvate-dependent sugar phosphotransferase system"/>
    <property type="evidence" value="ECO:0007669"/>
    <property type="project" value="UniProtKB-KW"/>
</dbReference>
<dbReference type="InterPro" id="IPR051471">
    <property type="entry name" value="Bacterial_PTS_sugar_comp"/>
</dbReference>
<dbReference type="Gene3D" id="3.40.50.510">
    <property type="entry name" value="Phosphotransferase system, mannose-type IIA component"/>
    <property type="match status" value="1"/>
</dbReference>
<proteinExistence type="predicted"/>
<organism evidence="9 10">
    <name type="scientific">Leeia aquatica</name>
    <dbReference type="NCBI Taxonomy" id="2725557"/>
    <lineage>
        <taxon>Bacteria</taxon>
        <taxon>Pseudomonadati</taxon>
        <taxon>Pseudomonadota</taxon>
        <taxon>Betaproteobacteria</taxon>
        <taxon>Neisseriales</taxon>
        <taxon>Leeiaceae</taxon>
        <taxon>Leeia</taxon>
    </lineage>
</organism>
<evidence type="ECO:0000256" key="7">
    <source>
        <dbReference type="ARBA" id="ARBA00022777"/>
    </source>
</evidence>
<evidence type="ECO:0000256" key="3">
    <source>
        <dbReference type="ARBA" id="ARBA00022490"/>
    </source>
</evidence>
<dbReference type="Pfam" id="PF03610">
    <property type="entry name" value="EIIA-man"/>
    <property type="match status" value="1"/>
</dbReference>
<keyword evidence="10" id="KW-1185">Reference proteome</keyword>
<dbReference type="EMBL" id="JABAIM010000004">
    <property type="protein sequence ID" value="NLR76451.1"/>
    <property type="molecule type" value="Genomic_DNA"/>
</dbReference>
<dbReference type="InterPro" id="IPR033887">
    <property type="entry name" value="PTS_IIA_man"/>
</dbReference>
<comment type="caution">
    <text evidence="9">The sequence shown here is derived from an EMBL/GenBank/DDBJ whole genome shotgun (WGS) entry which is preliminary data.</text>
</comment>
<comment type="subcellular location">
    <subcellularLocation>
        <location evidence="1">Cytoplasm</location>
    </subcellularLocation>
</comment>
<evidence type="ECO:0000256" key="6">
    <source>
        <dbReference type="ARBA" id="ARBA00022683"/>
    </source>
</evidence>
<dbReference type="GO" id="GO:0016301">
    <property type="term" value="F:kinase activity"/>
    <property type="evidence" value="ECO:0007669"/>
    <property type="project" value="UniProtKB-KW"/>
</dbReference>